<name>A0A1N6D3J8_9BACT</name>
<dbReference type="RefSeq" id="WP_074222925.1">
    <property type="nucleotide sequence ID" value="NZ_FSRC01000001.1"/>
</dbReference>
<evidence type="ECO:0000259" key="2">
    <source>
        <dbReference type="Pfam" id="PF02517"/>
    </source>
</evidence>
<dbReference type="AlphaFoldDB" id="A0A1N6D3J8"/>
<organism evidence="3 4">
    <name type="scientific">Algoriphagus halophilus</name>
    <dbReference type="NCBI Taxonomy" id="226505"/>
    <lineage>
        <taxon>Bacteria</taxon>
        <taxon>Pseudomonadati</taxon>
        <taxon>Bacteroidota</taxon>
        <taxon>Cytophagia</taxon>
        <taxon>Cytophagales</taxon>
        <taxon>Cyclobacteriaceae</taxon>
        <taxon>Algoriphagus</taxon>
    </lineage>
</organism>
<feature type="transmembrane region" description="Helical" evidence="1">
    <location>
        <begin position="191"/>
        <end position="207"/>
    </location>
</feature>
<feature type="transmembrane region" description="Helical" evidence="1">
    <location>
        <begin position="169"/>
        <end position="185"/>
    </location>
</feature>
<feature type="domain" description="CAAX prenyl protease 2/Lysostaphin resistance protein A-like" evidence="2">
    <location>
        <begin position="138"/>
        <end position="225"/>
    </location>
</feature>
<proteinExistence type="predicted"/>
<dbReference type="GO" id="GO:0004175">
    <property type="term" value="F:endopeptidase activity"/>
    <property type="evidence" value="ECO:0007669"/>
    <property type="project" value="UniProtKB-ARBA"/>
</dbReference>
<feature type="transmembrane region" description="Helical" evidence="1">
    <location>
        <begin position="38"/>
        <end position="58"/>
    </location>
</feature>
<dbReference type="STRING" id="226505.SAMN05444394_0130"/>
<sequence>MKQLSKAQSILYHFYPGVIITFFFSLITPILLEKGFPPQFSMLLAGTLVVVPVFLIHLRSAKSKEGVPRISDLMVYKEKIPTQKMVLYTAGLILFAFLIYGLTQPLNVLLTEKLLFWLPDWYQVRDFEGYSKKIILITLLLNLLLNGLLAPFFEELYFRGYLLPRMETWGKYAPVLSAVLFSLYHFWQPQIYLTLILALLPMTYLVWKTQSLRLAIYVHCGLNIIGTLLSLGMLGQ</sequence>
<keyword evidence="1" id="KW-0812">Transmembrane</keyword>
<dbReference type="OrthoDB" id="158986at2"/>
<evidence type="ECO:0000313" key="3">
    <source>
        <dbReference type="EMBL" id="SIN65388.1"/>
    </source>
</evidence>
<dbReference type="EMBL" id="FSRC01000001">
    <property type="protein sequence ID" value="SIN65388.1"/>
    <property type="molecule type" value="Genomic_DNA"/>
</dbReference>
<feature type="transmembrane region" description="Helical" evidence="1">
    <location>
        <begin position="85"/>
        <end position="103"/>
    </location>
</feature>
<dbReference type="Pfam" id="PF02517">
    <property type="entry name" value="Rce1-like"/>
    <property type="match status" value="1"/>
</dbReference>
<reference evidence="4" key="1">
    <citation type="submission" date="2016-11" db="EMBL/GenBank/DDBJ databases">
        <authorList>
            <person name="Varghese N."/>
            <person name="Submissions S."/>
        </authorList>
    </citation>
    <scope>NUCLEOTIDE SEQUENCE [LARGE SCALE GENOMIC DNA]</scope>
    <source>
        <strain evidence="4">DSM 15292</strain>
    </source>
</reference>
<feature type="transmembrane region" description="Helical" evidence="1">
    <location>
        <begin position="12"/>
        <end position="32"/>
    </location>
</feature>
<keyword evidence="4" id="KW-1185">Reference proteome</keyword>
<keyword evidence="1" id="KW-0472">Membrane</keyword>
<dbReference type="Proteomes" id="UP000185221">
    <property type="component" value="Unassembled WGS sequence"/>
</dbReference>
<gene>
    <name evidence="3" type="ORF">SAMN05444394_0130</name>
</gene>
<feature type="transmembrane region" description="Helical" evidence="1">
    <location>
        <begin position="214"/>
        <end position="234"/>
    </location>
</feature>
<accession>A0A1N6D3J8</accession>
<dbReference type="GO" id="GO:0080120">
    <property type="term" value="P:CAAX-box protein maturation"/>
    <property type="evidence" value="ECO:0007669"/>
    <property type="project" value="UniProtKB-ARBA"/>
</dbReference>
<dbReference type="InterPro" id="IPR003675">
    <property type="entry name" value="Rce1/LyrA-like_dom"/>
</dbReference>
<feature type="transmembrane region" description="Helical" evidence="1">
    <location>
        <begin position="134"/>
        <end position="157"/>
    </location>
</feature>
<protein>
    <recommendedName>
        <fullName evidence="2">CAAX prenyl protease 2/Lysostaphin resistance protein A-like domain-containing protein</fullName>
    </recommendedName>
</protein>
<keyword evidence="1" id="KW-1133">Transmembrane helix</keyword>
<evidence type="ECO:0000256" key="1">
    <source>
        <dbReference type="SAM" id="Phobius"/>
    </source>
</evidence>
<evidence type="ECO:0000313" key="4">
    <source>
        <dbReference type="Proteomes" id="UP000185221"/>
    </source>
</evidence>